<evidence type="ECO:0000313" key="2">
    <source>
        <dbReference type="EMBL" id="OBR64100.1"/>
    </source>
</evidence>
<feature type="transmembrane region" description="Helical" evidence="1">
    <location>
        <begin position="6"/>
        <end position="27"/>
    </location>
</feature>
<dbReference type="EMBL" id="LYPA01000066">
    <property type="protein sequence ID" value="OBR64100.1"/>
    <property type="molecule type" value="Genomic_DNA"/>
</dbReference>
<dbReference type="OrthoDB" id="2664158at2"/>
<dbReference type="Proteomes" id="UP000092024">
    <property type="component" value="Unassembled WGS sequence"/>
</dbReference>
<accession>A0A1A5YFC9</accession>
<keyword evidence="3" id="KW-1185">Reference proteome</keyword>
<dbReference type="STRING" id="1844972.A7K91_15880"/>
<dbReference type="AlphaFoldDB" id="A0A1A5YFC9"/>
<comment type="caution">
    <text evidence="2">The sequence shown here is derived from an EMBL/GenBank/DDBJ whole genome shotgun (WGS) entry which is preliminary data.</text>
</comment>
<keyword evidence="1" id="KW-0812">Transmembrane</keyword>
<proteinExistence type="predicted"/>
<name>A0A1A5YFC9_9BACL</name>
<sequence>MGTPWIEITIAVFVLASFLFITLPLVVRSLKQSGRGERAEDKALLEDGISARATVMSITSTNVQLDDQPVVILELDVSLPYGSTERVAVRTAIHVANVPLYQPGNEIDVKYKEMPGGLRVAVAGAYSP</sequence>
<evidence type="ECO:0000313" key="3">
    <source>
        <dbReference type="Proteomes" id="UP000092024"/>
    </source>
</evidence>
<gene>
    <name evidence="2" type="ORF">A7K91_15880</name>
</gene>
<keyword evidence="1" id="KW-1133">Transmembrane helix</keyword>
<dbReference type="RefSeq" id="WP_068685288.1">
    <property type="nucleotide sequence ID" value="NZ_LYPA01000066.1"/>
</dbReference>
<evidence type="ECO:0008006" key="4">
    <source>
        <dbReference type="Google" id="ProtNLM"/>
    </source>
</evidence>
<reference evidence="2 3" key="1">
    <citation type="submission" date="2016-05" db="EMBL/GenBank/DDBJ databases">
        <title>Paenibacillus oryzae. sp. nov., isolated from the rice root.</title>
        <authorList>
            <person name="Zhang J."/>
            <person name="Zhang X."/>
        </authorList>
    </citation>
    <scope>NUCLEOTIDE SEQUENCE [LARGE SCALE GENOMIC DNA]</scope>
    <source>
        <strain evidence="2 3">1DrF-4</strain>
    </source>
</reference>
<keyword evidence="1" id="KW-0472">Membrane</keyword>
<organism evidence="2 3">
    <name type="scientific">Paenibacillus oryzae</name>
    <dbReference type="NCBI Taxonomy" id="1844972"/>
    <lineage>
        <taxon>Bacteria</taxon>
        <taxon>Bacillati</taxon>
        <taxon>Bacillota</taxon>
        <taxon>Bacilli</taxon>
        <taxon>Bacillales</taxon>
        <taxon>Paenibacillaceae</taxon>
        <taxon>Paenibacillus</taxon>
    </lineage>
</organism>
<evidence type="ECO:0000256" key="1">
    <source>
        <dbReference type="SAM" id="Phobius"/>
    </source>
</evidence>
<protein>
    <recommendedName>
        <fullName evidence="4">DUF3592 domain-containing protein</fullName>
    </recommendedName>
</protein>